<dbReference type="SUPFAM" id="SSF53850">
    <property type="entry name" value="Periplasmic binding protein-like II"/>
    <property type="match status" value="1"/>
</dbReference>
<keyword evidence="2" id="KW-0805">Transcription regulation</keyword>
<dbReference type="Pfam" id="PF03466">
    <property type="entry name" value="LysR_substrate"/>
    <property type="match status" value="1"/>
</dbReference>
<dbReference type="PANTHER" id="PTHR30126:SF81">
    <property type="entry name" value="HTH-TYPE TRANSCRIPTIONAL REGULATOR ILVY"/>
    <property type="match status" value="1"/>
</dbReference>
<dbReference type="OrthoDB" id="9803735at2"/>
<dbReference type="KEGG" id="apac:S7S_08195"/>
<dbReference type="InterPro" id="IPR036388">
    <property type="entry name" value="WH-like_DNA-bd_sf"/>
</dbReference>
<dbReference type="FunFam" id="1.10.10.10:FF:000001">
    <property type="entry name" value="LysR family transcriptional regulator"/>
    <property type="match status" value="1"/>
</dbReference>
<sequence>MDTHSLQAFLAVTEHGSFSAAAEALFLTQPAISKRIALLEEQLGARLFDRIGRQVHLTEAGRALLPRARGILRDMDDTVRAISNLSGDVSGTLRIGTSHHIGLHRLPPVLRRFSRQYPQVQLDIHFIDSEEAWEGVLHGDLELGVVTLPPEPDPRVKSAVIWDDPLVFMAAPEHPLAQEKQVTLAMLTGYSAILPSPVTFTRRIVENLFDEHRLTLNISMSTNYLETIYMMVSIGLGWSVLPATMLDGAVQALPVTTALPQRQLGYVMHPARSLSNAGRHFLDVLQTTAGM</sequence>
<evidence type="ECO:0000256" key="4">
    <source>
        <dbReference type="ARBA" id="ARBA00023163"/>
    </source>
</evidence>
<accession>A0A0B4XMZ1</accession>
<dbReference type="HOGENOM" id="CLU_039613_6_1_6"/>
<gene>
    <name evidence="6" type="ORF">S7S_08195</name>
</gene>
<organism evidence="6 7">
    <name type="scientific">Isoalcanivorax pacificus W11-5</name>
    <dbReference type="NCBI Taxonomy" id="391936"/>
    <lineage>
        <taxon>Bacteria</taxon>
        <taxon>Pseudomonadati</taxon>
        <taxon>Pseudomonadota</taxon>
        <taxon>Gammaproteobacteria</taxon>
        <taxon>Oceanospirillales</taxon>
        <taxon>Alcanivoracaceae</taxon>
        <taxon>Isoalcanivorax</taxon>
    </lineage>
</organism>
<keyword evidence="7" id="KW-1185">Reference proteome</keyword>
<evidence type="ECO:0000256" key="2">
    <source>
        <dbReference type="ARBA" id="ARBA00023015"/>
    </source>
</evidence>
<dbReference type="STRING" id="391936.S7S_08195"/>
<dbReference type="EMBL" id="CP004387">
    <property type="protein sequence ID" value="AJD48055.1"/>
    <property type="molecule type" value="Genomic_DNA"/>
</dbReference>
<dbReference type="Pfam" id="PF00126">
    <property type="entry name" value="HTH_1"/>
    <property type="match status" value="1"/>
</dbReference>
<name>A0A0B4XMZ1_9GAMM</name>
<dbReference type="Gene3D" id="3.40.190.290">
    <property type="match status" value="1"/>
</dbReference>
<keyword evidence="4" id="KW-0804">Transcription</keyword>
<dbReference type="PANTHER" id="PTHR30126">
    <property type="entry name" value="HTH-TYPE TRANSCRIPTIONAL REGULATOR"/>
    <property type="match status" value="1"/>
</dbReference>
<evidence type="ECO:0000256" key="1">
    <source>
        <dbReference type="ARBA" id="ARBA00009437"/>
    </source>
</evidence>
<evidence type="ECO:0000313" key="6">
    <source>
        <dbReference type="EMBL" id="AJD48055.1"/>
    </source>
</evidence>
<dbReference type="GO" id="GO:0003700">
    <property type="term" value="F:DNA-binding transcription factor activity"/>
    <property type="evidence" value="ECO:0007669"/>
    <property type="project" value="InterPro"/>
</dbReference>
<protein>
    <submittedName>
        <fullName evidence="6">LysR family transcriptional regulator</fullName>
    </submittedName>
</protein>
<dbReference type="PRINTS" id="PR00039">
    <property type="entry name" value="HTHLYSR"/>
</dbReference>
<proteinExistence type="inferred from homology"/>
<evidence type="ECO:0000259" key="5">
    <source>
        <dbReference type="PROSITE" id="PS50931"/>
    </source>
</evidence>
<dbReference type="Gene3D" id="1.10.10.10">
    <property type="entry name" value="Winged helix-like DNA-binding domain superfamily/Winged helix DNA-binding domain"/>
    <property type="match status" value="1"/>
</dbReference>
<dbReference type="InterPro" id="IPR005119">
    <property type="entry name" value="LysR_subst-bd"/>
</dbReference>
<dbReference type="RefSeq" id="WP_008735922.1">
    <property type="nucleotide sequence ID" value="NZ_CP004387.1"/>
</dbReference>
<evidence type="ECO:0000313" key="7">
    <source>
        <dbReference type="Proteomes" id="UP000006764"/>
    </source>
</evidence>
<feature type="domain" description="HTH lysR-type" evidence="5">
    <location>
        <begin position="1"/>
        <end position="58"/>
    </location>
</feature>
<dbReference type="InterPro" id="IPR000847">
    <property type="entry name" value="LysR_HTH_N"/>
</dbReference>
<comment type="similarity">
    <text evidence="1">Belongs to the LysR transcriptional regulatory family.</text>
</comment>
<dbReference type="Proteomes" id="UP000006764">
    <property type="component" value="Chromosome"/>
</dbReference>
<dbReference type="InterPro" id="IPR036390">
    <property type="entry name" value="WH_DNA-bd_sf"/>
</dbReference>
<dbReference type="CDD" id="cd05466">
    <property type="entry name" value="PBP2_LTTR_substrate"/>
    <property type="match status" value="1"/>
</dbReference>
<keyword evidence="3" id="KW-0238">DNA-binding</keyword>
<dbReference type="AlphaFoldDB" id="A0A0B4XMZ1"/>
<evidence type="ECO:0000256" key="3">
    <source>
        <dbReference type="ARBA" id="ARBA00023125"/>
    </source>
</evidence>
<dbReference type="SUPFAM" id="SSF46785">
    <property type="entry name" value="Winged helix' DNA-binding domain"/>
    <property type="match status" value="1"/>
</dbReference>
<dbReference type="PROSITE" id="PS50931">
    <property type="entry name" value="HTH_LYSR"/>
    <property type="match status" value="1"/>
</dbReference>
<dbReference type="GO" id="GO:0000976">
    <property type="term" value="F:transcription cis-regulatory region binding"/>
    <property type="evidence" value="ECO:0007669"/>
    <property type="project" value="TreeGrafter"/>
</dbReference>
<reference evidence="6 7" key="1">
    <citation type="journal article" date="2012" name="J. Bacteriol.">
        <title>Genome sequence of an alkane-degrading bacterium, Alcanivorax pacificus type strain W11-5, isolated from deep sea sediment.</title>
        <authorList>
            <person name="Lai Q."/>
            <person name="Shao Z."/>
        </authorList>
    </citation>
    <scope>NUCLEOTIDE SEQUENCE [LARGE SCALE GENOMIC DNA]</scope>
    <source>
        <strain evidence="6 7">W11-5</strain>
    </source>
</reference>